<feature type="transmembrane region" description="Helical" evidence="2">
    <location>
        <begin position="69"/>
        <end position="91"/>
    </location>
</feature>
<dbReference type="EMBL" id="CP093217">
    <property type="protein sequence ID" value="UQW81865.1"/>
    <property type="molecule type" value="Genomic_DNA"/>
</dbReference>
<reference evidence="5" key="4">
    <citation type="submission" date="2022-03" db="EMBL/GenBank/DDBJ databases">
        <title>Complete Genome Sequence of Staphylococcus edaphicus strain CCM 8731.</title>
        <authorList>
            <person name="Rimmer C.O."/>
            <person name="Thomas J.C."/>
        </authorList>
    </citation>
    <scope>NUCLEOTIDE SEQUENCE</scope>
    <source>
        <strain evidence="5">CCM 8731</strain>
    </source>
</reference>
<evidence type="ECO:0000256" key="1">
    <source>
        <dbReference type="SAM" id="MobiDB-lite"/>
    </source>
</evidence>
<evidence type="ECO:0000313" key="4">
    <source>
        <dbReference type="EMBL" id="PHK48907.1"/>
    </source>
</evidence>
<reference evidence="6" key="2">
    <citation type="submission" date="2017-10" db="EMBL/GenBank/DDBJ databases">
        <title>Staphylococcus edaphicus sp. nov., isolated in Antarctica, harbouring mecC gene and genomic islands essential in adaptation to extreme environment.</title>
        <authorList>
            <person name="Pantucek R."/>
            <person name="Sedlacek I."/>
            <person name="Indrakova A."/>
            <person name="Vrbovska V."/>
            <person name="Maslanova I."/>
            <person name="Kovarovic V."/>
            <person name="Svec P."/>
            <person name="Kralova S."/>
            <person name="Kristofova L."/>
            <person name="Keklakova J."/>
            <person name="Petras P."/>
            <person name="Doskar J."/>
        </authorList>
    </citation>
    <scope>NUCLEOTIDE SEQUENCE [LARGE SCALE GENOMIC DNA]</scope>
    <source>
        <strain evidence="6">CCM 5085</strain>
    </source>
</reference>
<proteinExistence type="predicted"/>
<dbReference type="Proteomes" id="UP001056588">
    <property type="component" value="Chromosome"/>
</dbReference>
<feature type="region of interest" description="Disordered" evidence="1">
    <location>
        <begin position="140"/>
        <end position="194"/>
    </location>
</feature>
<evidence type="ECO:0000313" key="6">
    <source>
        <dbReference type="Proteomes" id="UP000223828"/>
    </source>
</evidence>
<dbReference type="Pfam" id="PF13273">
    <property type="entry name" value="DUF4064"/>
    <property type="match status" value="1"/>
</dbReference>
<keyword evidence="7" id="KW-1185">Reference proteome</keyword>
<evidence type="ECO:0000256" key="2">
    <source>
        <dbReference type="SAM" id="Phobius"/>
    </source>
</evidence>
<dbReference type="OrthoDB" id="2414536at2"/>
<dbReference type="Proteomes" id="UP000223828">
    <property type="component" value="Unassembled WGS sequence"/>
</dbReference>
<evidence type="ECO:0000259" key="3">
    <source>
        <dbReference type="Pfam" id="PF13273"/>
    </source>
</evidence>
<sequence length="194" mass="21870">MKRTAEKILIWIGIMIQFVLIFLMAIIAPFFNDVSVKNELTALLNSSDAYNQNATQTDPAHLIDLASNLFIAALIVAIIATVIAMISALLVNKLPKLVGMVMIILGIITILVLNWITAILWLVAGILLLARKNHLTNNKAMYPKENNEHSQRMRNKIHGNAQYNETVRNKRNEDEEDSLDKASPQLSRQERNKK</sequence>
<dbReference type="InterPro" id="IPR025273">
    <property type="entry name" value="DUF4064"/>
</dbReference>
<reference evidence="4" key="1">
    <citation type="journal article" date="2017" name="Appl. Environ. Microbiol.">
        <title>Staphylococcus edaphicus sp. nov., isolated in Antarctica, harbours mecC gene and genomic islands with suspected role in adaptation to extreme environment.</title>
        <authorList>
            <person name="Pantucek R."/>
            <person name="Sedlacek I."/>
            <person name="Indrakova A."/>
            <person name="Vrbovska V."/>
            <person name="Maslanova I."/>
            <person name="Kovarovic V."/>
            <person name="Svec P."/>
            <person name="Kralova S."/>
            <person name="Kristofova L."/>
            <person name="Keklakova J."/>
            <person name="Petras P."/>
            <person name="Doskar J."/>
        </authorList>
    </citation>
    <scope>NUCLEOTIDE SEQUENCE</scope>
    <source>
        <strain evidence="4">CCM 8730</strain>
    </source>
</reference>
<evidence type="ECO:0000313" key="5">
    <source>
        <dbReference type="EMBL" id="UQW81865.1"/>
    </source>
</evidence>
<keyword evidence="2" id="KW-0472">Membrane</keyword>
<name>A0A2C6WN91_9STAP</name>
<feature type="transmembrane region" description="Helical" evidence="2">
    <location>
        <begin position="103"/>
        <end position="130"/>
    </location>
</feature>
<evidence type="ECO:0000313" key="7">
    <source>
        <dbReference type="Proteomes" id="UP001056588"/>
    </source>
</evidence>
<keyword evidence="2" id="KW-1133">Transmembrane helix</keyword>
<keyword evidence="2" id="KW-0812">Transmembrane</keyword>
<reference evidence="4" key="3">
    <citation type="submission" date="2017-10" db="EMBL/GenBank/DDBJ databases">
        <authorList>
            <person name="Vrbovska V."/>
            <person name="Kovarovic V."/>
            <person name="Indrakova A."/>
        </authorList>
    </citation>
    <scope>NUCLEOTIDE SEQUENCE</scope>
    <source>
        <strain evidence="4">CCM 8730</strain>
    </source>
</reference>
<feature type="domain" description="DUF4064" evidence="3">
    <location>
        <begin position="2"/>
        <end position="110"/>
    </location>
</feature>
<dbReference type="EMBL" id="MRZN01000021">
    <property type="protein sequence ID" value="PHK48907.1"/>
    <property type="molecule type" value="Genomic_DNA"/>
</dbReference>
<gene>
    <name evidence="4" type="ORF">BTJ66_11085</name>
    <name evidence="5" type="ORF">MNY58_01745</name>
</gene>
<organism evidence="4 6">
    <name type="scientific">Staphylococcus edaphicus</name>
    <dbReference type="NCBI Taxonomy" id="1955013"/>
    <lineage>
        <taxon>Bacteria</taxon>
        <taxon>Bacillati</taxon>
        <taxon>Bacillota</taxon>
        <taxon>Bacilli</taxon>
        <taxon>Bacillales</taxon>
        <taxon>Staphylococcaceae</taxon>
        <taxon>Staphylococcus</taxon>
    </lineage>
</organism>
<dbReference type="RefSeq" id="WP_099091017.1">
    <property type="nucleotide sequence ID" value="NZ_CP093217.1"/>
</dbReference>
<accession>A0A2C6WN91</accession>
<feature type="transmembrane region" description="Helical" evidence="2">
    <location>
        <begin position="9"/>
        <end position="31"/>
    </location>
</feature>
<protein>
    <submittedName>
        <fullName evidence="5">DUF4064 domain-containing protein</fullName>
    </submittedName>
</protein>
<dbReference type="AlphaFoldDB" id="A0A2C6WN91"/>